<dbReference type="SUPFAM" id="SSF63748">
    <property type="entry name" value="Tudor/PWWP/MBT"/>
    <property type="match status" value="1"/>
</dbReference>
<dbReference type="Gene3D" id="2.30.30.140">
    <property type="match status" value="1"/>
</dbReference>
<organism evidence="2 3">
    <name type="scientific">Caligus rogercresseyi</name>
    <name type="common">Sea louse</name>
    <dbReference type="NCBI Taxonomy" id="217165"/>
    <lineage>
        <taxon>Eukaryota</taxon>
        <taxon>Metazoa</taxon>
        <taxon>Ecdysozoa</taxon>
        <taxon>Arthropoda</taxon>
        <taxon>Crustacea</taxon>
        <taxon>Multicrustacea</taxon>
        <taxon>Hexanauplia</taxon>
        <taxon>Copepoda</taxon>
        <taxon>Siphonostomatoida</taxon>
        <taxon>Caligidae</taxon>
        <taxon>Caligus</taxon>
    </lineage>
</organism>
<dbReference type="InterPro" id="IPR002999">
    <property type="entry name" value="Tudor"/>
</dbReference>
<gene>
    <name evidence="2" type="ORF">FKW44_023291</name>
</gene>
<feature type="non-terminal residue" evidence="2">
    <location>
        <position position="1"/>
    </location>
</feature>
<feature type="domain" description="Tudor" evidence="1">
    <location>
        <begin position="87"/>
        <end position="199"/>
    </location>
</feature>
<feature type="non-terminal residue" evidence="2">
    <location>
        <position position="226"/>
    </location>
</feature>
<reference evidence="3" key="1">
    <citation type="submission" date="2021-01" db="EMBL/GenBank/DDBJ databases">
        <title>Caligus Genome Assembly.</title>
        <authorList>
            <person name="Gallardo-Escarate C."/>
        </authorList>
    </citation>
    <scope>NUCLEOTIDE SEQUENCE [LARGE SCALE GENOMIC DNA]</scope>
</reference>
<sequence>SEVFLKTRRLLPLLRAPLTVISVTNSSSNLVLRHPSGKSINTIIQDKIFLHEPDNCRNIEGQGRFNVFDYNHCLISELCSKASYPSSSSLEAIILHIQSPKEIFATPLHSLPLYADTLRQIRAFVSINSKEPTHHRPDRNKLCLVKSSADGAWYRGVALDKRLNIFLADFGMIENEVSPSDIQVMNPKLMESPLLANHCIYKGFEGLQLEIDEEDMSFLKNLAYTK</sequence>
<accession>A0A7T8GPJ9</accession>
<protein>
    <submittedName>
        <fullName evidence="2">Tudor domain containing 1</fullName>
    </submittedName>
</protein>
<evidence type="ECO:0000313" key="3">
    <source>
        <dbReference type="Proteomes" id="UP000595437"/>
    </source>
</evidence>
<dbReference type="Proteomes" id="UP000595437">
    <property type="component" value="Chromosome 18"/>
</dbReference>
<keyword evidence="3" id="KW-1185">Reference proteome</keyword>
<proteinExistence type="predicted"/>
<dbReference type="AlphaFoldDB" id="A0A7T8GPJ9"/>
<dbReference type="OrthoDB" id="10023235at2759"/>
<name>A0A7T8GPJ9_CALRO</name>
<dbReference type="Pfam" id="PF00567">
    <property type="entry name" value="TUDOR"/>
    <property type="match status" value="1"/>
</dbReference>
<dbReference type="EMBL" id="CP045907">
    <property type="protein sequence ID" value="QQP35145.1"/>
    <property type="molecule type" value="Genomic_DNA"/>
</dbReference>
<dbReference type="CDD" id="cd20379">
    <property type="entry name" value="Tudor_dTUD-like"/>
    <property type="match status" value="1"/>
</dbReference>
<evidence type="ECO:0000313" key="2">
    <source>
        <dbReference type="EMBL" id="QQP35145.1"/>
    </source>
</evidence>
<evidence type="ECO:0000259" key="1">
    <source>
        <dbReference type="Pfam" id="PF00567"/>
    </source>
</evidence>